<gene>
    <name evidence="2" type="ORF">QCA50_002806</name>
</gene>
<feature type="compositionally biased region" description="Basic and acidic residues" evidence="1">
    <location>
        <begin position="37"/>
        <end position="51"/>
    </location>
</feature>
<evidence type="ECO:0000256" key="1">
    <source>
        <dbReference type="SAM" id="MobiDB-lite"/>
    </source>
</evidence>
<evidence type="ECO:0000313" key="2">
    <source>
        <dbReference type="EMBL" id="KAK7693240.1"/>
    </source>
</evidence>
<feature type="region of interest" description="Disordered" evidence="1">
    <location>
        <begin position="1"/>
        <end position="78"/>
    </location>
</feature>
<dbReference type="EMBL" id="JASBNA010000003">
    <property type="protein sequence ID" value="KAK7693240.1"/>
    <property type="molecule type" value="Genomic_DNA"/>
</dbReference>
<organism evidence="2 3">
    <name type="scientific">Cerrena zonata</name>
    <dbReference type="NCBI Taxonomy" id="2478898"/>
    <lineage>
        <taxon>Eukaryota</taxon>
        <taxon>Fungi</taxon>
        <taxon>Dikarya</taxon>
        <taxon>Basidiomycota</taxon>
        <taxon>Agaricomycotina</taxon>
        <taxon>Agaricomycetes</taxon>
        <taxon>Polyporales</taxon>
        <taxon>Cerrenaceae</taxon>
        <taxon>Cerrena</taxon>
    </lineage>
</organism>
<reference evidence="2 3" key="1">
    <citation type="submission" date="2022-09" db="EMBL/GenBank/DDBJ databases">
        <authorList>
            <person name="Palmer J.M."/>
        </authorList>
    </citation>
    <scope>NUCLEOTIDE SEQUENCE [LARGE SCALE GENOMIC DNA]</scope>
    <source>
        <strain evidence="2 3">DSM 7382</strain>
    </source>
</reference>
<evidence type="ECO:0000313" key="3">
    <source>
        <dbReference type="Proteomes" id="UP001385951"/>
    </source>
</evidence>
<accession>A0AAW0GIW4</accession>
<comment type="caution">
    <text evidence="2">The sequence shown here is derived from an EMBL/GenBank/DDBJ whole genome shotgun (WGS) entry which is preliminary data.</text>
</comment>
<proteinExistence type="predicted"/>
<dbReference type="Proteomes" id="UP001385951">
    <property type="component" value="Unassembled WGS sequence"/>
</dbReference>
<keyword evidence="3" id="KW-1185">Reference proteome</keyword>
<protein>
    <submittedName>
        <fullName evidence="2">Uncharacterized protein</fullName>
    </submittedName>
</protein>
<dbReference type="AlphaFoldDB" id="A0AAW0GIW4"/>
<name>A0AAW0GIW4_9APHY</name>
<sequence>MSTEPTTTGAAPAYDDAERGTIEVVRPAPVSPVSYPSDKKEDPFKDEKKELAIVTTVDPLPSKEKTAGAAPCSQSPCS</sequence>